<comment type="function">
    <text evidence="2">Ferredoxins are iron-sulfur proteins that transfer electrons in a wide variety of metabolic reactions.</text>
</comment>
<dbReference type="InterPro" id="IPR017900">
    <property type="entry name" value="4Fe4S_Fe_S_CS"/>
</dbReference>
<dbReference type="NCBIfam" id="TIGR02936">
    <property type="entry name" value="fdxN_nitrog"/>
    <property type="match status" value="1"/>
</dbReference>
<keyword evidence="10" id="KW-0535">Nitrogen fixation</keyword>
<evidence type="ECO:0000313" key="14">
    <source>
        <dbReference type="Proteomes" id="UP000241362"/>
    </source>
</evidence>
<comment type="caution">
    <text evidence="13">The sequence shown here is derived from an EMBL/GenBank/DDBJ whole genome shotgun (WGS) entry which is preliminary data.</text>
</comment>
<evidence type="ECO:0000256" key="4">
    <source>
        <dbReference type="ARBA" id="ARBA00022485"/>
    </source>
</evidence>
<dbReference type="GO" id="GO:0046872">
    <property type="term" value="F:metal ion binding"/>
    <property type="evidence" value="ECO:0007669"/>
    <property type="project" value="UniProtKB-KW"/>
</dbReference>
<dbReference type="SUPFAM" id="SSF46548">
    <property type="entry name" value="alpha-helical ferredoxin"/>
    <property type="match status" value="1"/>
</dbReference>
<evidence type="ECO:0000256" key="11">
    <source>
        <dbReference type="ARBA" id="ARBA00030616"/>
    </source>
</evidence>
<evidence type="ECO:0000256" key="8">
    <source>
        <dbReference type="ARBA" id="ARBA00023004"/>
    </source>
</evidence>
<keyword evidence="4" id="KW-0004">4Fe-4S</keyword>
<keyword evidence="7" id="KW-0249">Electron transport</keyword>
<organism evidence="13 14">
    <name type="scientific">Fuscovulum blasticum DSM 2131</name>
    <dbReference type="NCBI Taxonomy" id="1188250"/>
    <lineage>
        <taxon>Bacteria</taxon>
        <taxon>Pseudomonadati</taxon>
        <taxon>Pseudomonadota</taxon>
        <taxon>Alphaproteobacteria</taxon>
        <taxon>Rhodobacterales</taxon>
        <taxon>Paracoccaceae</taxon>
        <taxon>Pseudogemmobacter</taxon>
    </lineage>
</organism>
<evidence type="ECO:0000256" key="3">
    <source>
        <dbReference type="ARBA" id="ARBA00022448"/>
    </source>
</evidence>
<evidence type="ECO:0000256" key="7">
    <source>
        <dbReference type="ARBA" id="ARBA00022982"/>
    </source>
</evidence>
<keyword evidence="14" id="KW-1185">Reference proteome</keyword>
<dbReference type="Proteomes" id="UP000241362">
    <property type="component" value="Unassembled WGS sequence"/>
</dbReference>
<dbReference type="Gene3D" id="3.30.70.20">
    <property type="match status" value="2"/>
</dbReference>
<proteinExistence type="predicted"/>
<dbReference type="PROSITE" id="PS51379">
    <property type="entry name" value="4FE4S_FER_2"/>
    <property type="match status" value="2"/>
</dbReference>
<keyword evidence="5" id="KW-0479">Metal-binding</keyword>
<dbReference type="EMBL" id="PZKE01000003">
    <property type="protein sequence ID" value="PTE15781.1"/>
    <property type="molecule type" value="Genomic_DNA"/>
</dbReference>
<dbReference type="InterPro" id="IPR050572">
    <property type="entry name" value="Fe-S_Ferredoxin"/>
</dbReference>
<sequence length="94" mass="9765">MTGLTRGGTAWVPVFLMAIDVEKCIGCGRCFKVCGRGVMGLRGLTEDGDLVDAEDDDEEILKKVMVLEAAGNCIGCGACARVCPSGCQSHAPAD</sequence>
<keyword evidence="6" id="KW-0677">Repeat</keyword>
<evidence type="ECO:0000256" key="9">
    <source>
        <dbReference type="ARBA" id="ARBA00023014"/>
    </source>
</evidence>
<comment type="cofactor">
    <cofactor evidence="1">
        <name>[4Fe-4S] cluster</name>
        <dbReference type="ChEBI" id="CHEBI:49883"/>
    </cofactor>
</comment>
<dbReference type="PROSITE" id="PS00198">
    <property type="entry name" value="4FE4S_FER_1"/>
    <property type="match status" value="1"/>
</dbReference>
<protein>
    <recommendedName>
        <fullName evidence="11">Ferredoxin III</fullName>
    </recommendedName>
</protein>
<dbReference type="InterPro" id="IPR017896">
    <property type="entry name" value="4Fe4S_Fe-S-bd"/>
</dbReference>
<evidence type="ECO:0000256" key="5">
    <source>
        <dbReference type="ARBA" id="ARBA00022723"/>
    </source>
</evidence>
<dbReference type="AlphaFoldDB" id="A0A2T4JD12"/>
<evidence type="ECO:0000256" key="2">
    <source>
        <dbReference type="ARBA" id="ARBA00003532"/>
    </source>
</evidence>
<dbReference type="PANTHER" id="PTHR43687:SF1">
    <property type="entry name" value="FERREDOXIN III"/>
    <property type="match status" value="1"/>
</dbReference>
<dbReference type="InterPro" id="IPR014283">
    <property type="entry name" value="FdIII_4_nif"/>
</dbReference>
<keyword evidence="9" id="KW-0411">Iron-sulfur</keyword>
<feature type="domain" description="4Fe-4S ferredoxin-type" evidence="12">
    <location>
        <begin position="15"/>
        <end position="44"/>
    </location>
</feature>
<dbReference type="PANTHER" id="PTHR43687">
    <property type="entry name" value="ADENYLYLSULFATE REDUCTASE, BETA SUBUNIT"/>
    <property type="match status" value="1"/>
</dbReference>
<evidence type="ECO:0000256" key="6">
    <source>
        <dbReference type="ARBA" id="ARBA00022737"/>
    </source>
</evidence>
<evidence type="ECO:0000313" key="13">
    <source>
        <dbReference type="EMBL" id="PTE15781.1"/>
    </source>
</evidence>
<feature type="domain" description="4Fe-4S ferredoxin-type" evidence="12">
    <location>
        <begin position="63"/>
        <end position="93"/>
    </location>
</feature>
<reference evidence="13 14" key="1">
    <citation type="submission" date="2018-03" db="EMBL/GenBank/DDBJ databases">
        <title>Rhodobacter blasticus.</title>
        <authorList>
            <person name="Meyer T.E."/>
            <person name="Miller S."/>
            <person name="Lodha T."/>
            <person name="Gandham S."/>
            <person name="Chintalapati S."/>
            <person name="Chintalapati V.R."/>
        </authorList>
    </citation>
    <scope>NUCLEOTIDE SEQUENCE [LARGE SCALE GENOMIC DNA]</scope>
    <source>
        <strain evidence="13 14">DSM 2131</strain>
    </source>
</reference>
<keyword evidence="3" id="KW-0813">Transport</keyword>
<evidence type="ECO:0000259" key="12">
    <source>
        <dbReference type="PROSITE" id="PS51379"/>
    </source>
</evidence>
<dbReference type="Pfam" id="PF12838">
    <property type="entry name" value="Fer4_7"/>
    <property type="match status" value="1"/>
</dbReference>
<evidence type="ECO:0000256" key="10">
    <source>
        <dbReference type="ARBA" id="ARBA00023231"/>
    </source>
</evidence>
<gene>
    <name evidence="13" type="primary">fdxB</name>
    <name evidence="13" type="ORF">C5F44_05130</name>
</gene>
<dbReference type="GO" id="GO:0051539">
    <property type="term" value="F:4 iron, 4 sulfur cluster binding"/>
    <property type="evidence" value="ECO:0007669"/>
    <property type="project" value="UniProtKB-KW"/>
</dbReference>
<name>A0A2T4JD12_FUSBL</name>
<accession>A0A2T4JD12</accession>
<evidence type="ECO:0000256" key="1">
    <source>
        <dbReference type="ARBA" id="ARBA00001966"/>
    </source>
</evidence>
<keyword evidence="8" id="KW-0408">Iron</keyword>